<dbReference type="RefSeq" id="WP_047874282.1">
    <property type="nucleotide sequence ID" value="NZ_BMYC01000017.1"/>
</dbReference>
<feature type="transmembrane region" description="Helical" evidence="1">
    <location>
        <begin position="75"/>
        <end position="98"/>
    </location>
</feature>
<keyword evidence="1" id="KW-0472">Membrane</keyword>
<dbReference type="EMBL" id="LDOV01000018">
    <property type="protein sequence ID" value="KLV00895.1"/>
    <property type="molecule type" value="Genomic_DNA"/>
</dbReference>
<proteinExistence type="predicted"/>
<feature type="transmembrane region" description="Helical" evidence="1">
    <location>
        <begin position="12"/>
        <end position="34"/>
    </location>
</feature>
<keyword evidence="1" id="KW-0812">Transmembrane</keyword>
<keyword evidence="1" id="KW-1133">Transmembrane helix</keyword>
<organism evidence="2 3">
    <name type="scientific">Photobacterium aphoticum</name>
    <dbReference type="NCBI Taxonomy" id="754436"/>
    <lineage>
        <taxon>Bacteria</taxon>
        <taxon>Pseudomonadati</taxon>
        <taxon>Pseudomonadota</taxon>
        <taxon>Gammaproteobacteria</taxon>
        <taxon>Vibrionales</taxon>
        <taxon>Vibrionaceae</taxon>
        <taxon>Photobacterium</taxon>
    </lineage>
</organism>
<comment type="caution">
    <text evidence="2">The sequence shown here is derived from an EMBL/GenBank/DDBJ whole genome shotgun (WGS) entry which is preliminary data.</text>
</comment>
<protein>
    <submittedName>
        <fullName evidence="2">Uncharacterized protein</fullName>
    </submittedName>
</protein>
<sequence length="125" mass="12878">MTNRGLVLMLQNIDMTLAGLIAGVLVFSVISIKVAARLLNVDIPGLIKSLFAVTVSLGLSVAAAYFIGDMVMASFVAIAISSAIFTVVFSVNTIVGFTLAVTNVIVQLGFIVIGATLGFVLSAAI</sequence>
<dbReference type="AlphaFoldDB" id="A0A0J1GMC5"/>
<evidence type="ECO:0000256" key="1">
    <source>
        <dbReference type="SAM" id="Phobius"/>
    </source>
</evidence>
<reference evidence="2 3" key="1">
    <citation type="submission" date="2015-05" db="EMBL/GenBank/DDBJ databases">
        <title>Photobacterium galathea sp. nov.</title>
        <authorList>
            <person name="Machado H."/>
            <person name="Gram L."/>
        </authorList>
    </citation>
    <scope>NUCLEOTIDE SEQUENCE [LARGE SCALE GENOMIC DNA]</scope>
    <source>
        <strain evidence="2 3">DSM 25995</strain>
    </source>
</reference>
<feature type="transmembrane region" description="Helical" evidence="1">
    <location>
        <begin position="104"/>
        <end position="124"/>
    </location>
</feature>
<gene>
    <name evidence="2" type="ORF">ABT58_10095</name>
</gene>
<name>A0A0J1GMC5_9GAMM</name>
<accession>A0A0J1GMC5</accession>
<keyword evidence="3" id="KW-1185">Reference proteome</keyword>
<dbReference type="PATRIC" id="fig|754436.4.peg.2136"/>
<evidence type="ECO:0000313" key="3">
    <source>
        <dbReference type="Proteomes" id="UP000036426"/>
    </source>
</evidence>
<evidence type="ECO:0000313" key="2">
    <source>
        <dbReference type="EMBL" id="KLV00895.1"/>
    </source>
</evidence>
<feature type="transmembrane region" description="Helical" evidence="1">
    <location>
        <begin position="46"/>
        <end position="68"/>
    </location>
</feature>
<dbReference type="Proteomes" id="UP000036426">
    <property type="component" value="Unassembled WGS sequence"/>
</dbReference>